<feature type="binding site" evidence="3">
    <location>
        <position position="46"/>
    </location>
    <ligand>
        <name>ATP</name>
        <dbReference type="ChEBI" id="CHEBI:30616"/>
    </ligand>
</feature>
<dbReference type="InterPro" id="IPR051681">
    <property type="entry name" value="Ser/Thr_Kinases-Pseudokinases"/>
</dbReference>
<name>C3XTU5_BRAFL</name>
<feature type="compositionally biased region" description="Polar residues" evidence="4">
    <location>
        <begin position="598"/>
        <end position="608"/>
    </location>
</feature>
<dbReference type="Gene3D" id="1.10.510.10">
    <property type="entry name" value="Transferase(Phosphotransferase) domain 1"/>
    <property type="match status" value="2"/>
</dbReference>
<proteinExistence type="predicted"/>
<feature type="compositionally biased region" description="Basic residues" evidence="4">
    <location>
        <begin position="687"/>
        <end position="701"/>
    </location>
</feature>
<feature type="compositionally biased region" description="Polar residues" evidence="4">
    <location>
        <begin position="2229"/>
        <end position="2245"/>
    </location>
</feature>
<feature type="compositionally biased region" description="Basic and acidic residues" evidence="4">
    <location>
        <begin position="742"/>
        <end position="754"/>
    </location>
</feature>
<dbReference type="InterPro" id="IPR017441">
    <property type="entry name" value="Protein_kinase_ATP_BS"/>
</dbReference>
<feature type="binding site" evidence="3">
    <location>
        <position position="328"/>
    </location>
    <ligand>
        <name>ATP</name>
        <dbReference type="ChEBI" id="CHEBI:30616"/>
    </ligand>
</feature>
<feature type="compositionally biased region" description="Polar residues" evidence="4">
    <location>
        <begin position="649"/>
        <end position="658"/>
    </location>
</feature>
<dbReference type="PROSITE" id="PS50011">
    <property type="entry name" value="PROTEIN_KINASE_DOM"/>
    <property type="match status" value="2"/>
</dbReference>
<feature type="domain" description="Protein kinase" evidence="5">
    <location>
        <begin position="300"/>
        <end position="575"/>
    </location>
</feature>
<dbReference type="EMBL" id="GG666464">
    <property type="protein sequence ID" value="EEN68319.1"/>
    <property type="molecule type" value="Genomic_DNA"/>
</dbReference>
<sequence length="2572" mass="285954">MAQAQPEQDLPYVSWSDIKLNEKIGEGSFGTVHIGTLREKDMVAVKVLGFEEYPVDLGEPSNLLAKNLREEAHVMLQIQTENVVKLIGVCMDKGHYSIIMEYMPRGTLPHVLRTLDRQLSWPERLLMCLDAARGLRTIHHPHGGYPARLHGHLSSDAFLVNNDLRVKLSDFCTTKTRSSINKRKHSHRRKSTVAYLAPEHLQAIHEAADYPSEVYSFGVIMWEIVSQRIAHQERRGVNESEIRRIVLEEKRSEDLPADCSPQLKDIIDKCRSHKPLDRPQMTGPVCTPSDAVTFIDNKDISVKEEIGKGTFGTVYVANYKGRQVAVKKLGFEDYPWRLPEPASVLRESVLEEAAIMQQIQAENVVRLIGVCLEPANYIIVMEYMPKGSLLNLLLSNTPLSWPQLLQFSTDAARGLCALHRPTESGPPRVHGNLTTSTYLLDANMRAKLSDFCTTKTKTSVKRYSKFRRGRSTVAYVAPENLRDINSPLMPASEVFSFGIVLWEIASRKLAHEAIRYKENEIHKFVLEQKRKEEIPDNCNSSLAAIIDICRSFEDTRRPEMADVAMETSDVEMDWEEDGCVEYVSISCGRGTWGHMEVKQSQLHKSSSVAHGKRSSRKERNKDKSKSEVEEGKDVDIPCFQQGQFKDHGSSSADQQSKAVHSAHSSHRNKRVKIQEDNPEPSPGRKTVEHKHSKREGKRRHKDRIDQRWRDERRRKEKFSEHELYSGKRTRTDSQSRRHSKRERCSLDNDVDEKHSKHHKHRSRLIHTERKQISKNKKEEWKEYKNQNVSGVGISTSEFVVRENNCKGENQRDFTETCEESYDRKDILEENYVDGNEAEVAQSACSLQNISNKSMYSTQALQCSDASVQTDCEKAIYIDEKQETCSAGTQTTFNSGRSTDVCVQADRKEWLRDRLVQVSPVVHSRHTQTHAVEEKLCSASESQVQVERCCTDPSAVPGVTSCNAGVQVMNDYWLSQQGTQTTPQAGRSVVCQTSPINVNTEDASTASAKTSKNGTALSESQEAGARMMTGAEQPSVGKCEETHAGCYCDGRHDALLSQQSMYTAVGIHGNSELDHPRVVPIPTPPPPGRNVDDFDLSRLLEAYRTLYNHHVAFTAENISNSARTVLPLGHNREDTCTAKPPSSPRAEITHTKRTGEIANMLGSSRTERCDGANAITASGGEWSWPVIERKDDLVNKEEDCTMGSGAIGEHIDRLTTDLVNCYYKVERNLLESVPWMQQRYCLPCQRRATMKIHDDNRKVDDGSGSAAFHGCRTVEYPDAVEDESCLDLSIRRVIDPYVDNAVTVDVDEKLITAGIGNSTLNGNLLAETTWWSDDESVALIQGSPNSSDQGKDSRLDTTICKASSSATKLASQEDGTFGTVCSASSPSPSHVTLVQEKPVCFHVKEQETLSHAPACEENVLGDHMHPGTSVEMTSEKEYDESFTVTTRQQWKNFVSAMQLQAQTKKASVKVDSTQPCDSLEQDVAMETSDVEMDWEEDGCVEYVSISCGRGTWGHMEVKAYSYREETDIKEQKEEWKEYKNQNVSGVGISTSEFVVRENNCKGENQRDFTETCEESYDRKDILEENYVDGNEAEVAQSACSLQNISNKSMYSTQALQCSDASVQTDCEKAIYIDEKQETCSAGTQTTFNSGRSTDVCVQADRKEWLRDRLVQVSPVVHSRHTQTHAVEEKLCSASESQVQVERCCTDPSAVPGVTSCNAGVQVMNDYWLSQQGTQTTPQAGRSVVCQTSPINVNTEDASTASAKTSKNGTALSESQEAGARMMTGAEQPSVGKCEETHAGCYCDGRHDALLSQQSMYTAVGIHGNSELDHPRVVPIPTPPPPGRNVDDFDLSRLLEAYRTLYNHHVAFTAENISNSARTVLPLGHNREDTCTAKPPSSPRAEITHTKRTGEIANMLGSSRTERCDGANAITASGAEWSWPVIARKDDLVNKEEDCTMGSGAIGEHVDSFSVCDDSPEERGAAIFSRDKPVGNRSCKLLQQGGKESPGISPLDAAEVLFAMSKKSNNEDSDDNRKGDDGSGSAAFHGCRTVEYPNAVEDGSCLDLSIRRVIDPYVDNAVTVDVDEKLITAGIGNSTLNGNLLAETTWWSDDESVALIQGSPNSSDQVQEKPVCFHVKEQETLSHAPACEENVLGDHMHPGTSVEMTSEKEYDESFTVTTRQQWKNFVSAMQLQAQTKKASVKVDSTQPCDSLEQGTKEVKIEPSASKEDENLSVQPGSNIQPSYQKTQPLRGKKIHMRKVDHRLRSSYTCQICKKKFKSYARFFYHLRHSVKCSKAGKQRLGKTMYVCRMCEGQFATNVGYEKHSCFKERMLRPRVRRVSYNDDGCTESDVNTSTSKNSQCAGEEAEFHLAETSAISEESQTTESCEKKAWESECENNLMDAADGTAKGQRSDCQLKSEMVNTILNMFVNDHQQGYSSTIGNIDNTQPGCCETLGMQMNVPGGVQDPNLNTEELDTSKASMDTYGAAQAVQQYSDEVFRRELQVIADGLVDSLLGGNCDDTSHQSTQGGLVYNSVDPVGIDHTYSAQVTAVIPTQELPPAVAMDMLTAALTVPKE</sequence>
<dbReference type="STRING" id="7739.C3XTU5"/>
<feature type="region of interest" description="Disordered" evidence="4">
    <location>
        <begin position="2200"/>
        <end position="2248"/>
    </location>
</feature>
<protein>
    <recommendedName>
        <fullName evidence="5">Protein kinase domain-containing protein</fullName>
    </recommendedName>
</protein>
<keyword evidence="1 3" id="KW-0547">Nucleotide-binding</keyword>
<dbReference type="Pfam" id="PF07714">
    <property type="entry name" value="PK_Tyr_Ser-Thr"/>
    <property type="match status" value="2"/>
</dbReference>
<evidence type="ECO:0000256" key="1">
    <source>
        <dbReference type="ARBA" id="ARBA00022741"/>
    </source>
</evidence>
<feature type="compositionally biased region" description="Basic and acidic residues" evidence="4">
    <location>
        <begin position="2212"/>
        <end position="2227"/>
    </location>
</feature>
<evidence type="ECO:0000256" key="4">
    <source>
        <dbReference type="SAM" id="MobiDB-lite"/>
    </source>
</evidence>
<dbReference type="PANTHER" id="PTHR44329">
    <property type="entry name" value="SERINE/THREONINE-PROTEIN KINASE TNNI3K-RELATED"/>
    <property type="match status" value="1"/>
</dbReference>
<dbReference type="InterPro" id="IPR000719">
    <property type="entry name" value="Prot_kinase_dom"/>
</dbReference>
<keyword evidence="2 3" id="KW-0067">ATP-binding</keyword>
<feature type="domain" description="Protein kinase" evidence="5">
    <location>
        <begin position="18"/>
        <end position="295"/>
    </location>
</feature>
<evidence type="ECO:0000313" key="6">
    <source>
        <dbReference type="EMBL" id="EEN68319.1"/>
    </source>
</evidence>
<dbReference type="eggNOG" id="KOG0192">
    <property type="taxonomic scope" value="Eukaryota"/>
</dbReference>
<dbReference type="GO" id="GO:0004672">
    <property type="term" value="F:protein kinase activity"/>
    <property type="evidence" value="ECO:0007669"/>
    <property type="project" value="InterPro"/>
</dbReference>
<dbReference type="PANTHER" id="PTHR44329:SF298">
    <property type="entry name" value="MIXED LINEAGE KINASE DOMAIN-LIKE PROTEIN"/>
    <property type="match status" value="1"/>
</dbReference>
<feature type="region of interest" description="Disordered" evidence="4">
    <location>
        <begin position="598"/>
        <end position="764"/>
    </location>
</feature>
<evidence type="ECO:0000259" key="5">
    <source>
        <dbReference type="PROSITE" id="PS50011"/>
    </source>
</evidence>
<accession>C3XTU5</accession>
<feature type="compositionally biased region" description="Basic and acidic residues" evidence="4">
    <location>
        <begin position="617"/>
        <end position="635"/>
    </location>
</feature>
<dbReference type="GO" id="GO:0005524">
    <property type="term" value="F:ATP binding"/>
    <property type="evidence" value="ECO:0007669"/>
    <property type="project" value="UniProtKB-UniRule"/>
</dbReference>
<organism>
    <name type="scientific">Branchiostoma floridae</name>
    <name type="common">Florida lancelet</name>
    <name type="synonym">Amphioxus</name>
    <dbReference type="NCBI Taxonomy" id="7739"/>
    <lineage>
        <taxon>Eukaryota</taxon>
        <taxon>Metazoa</taxon>
        <taxon>Chordata</taxon>
        <taxon>Cephalochordata</taxon>
        <taxon>Leptocardii</taxon>
        <taxon>Amphioxiformes</taxon>
        <taxon>Branchiostomatidae</taxon>
        <taxon>Branchiostoma</taxon>
    </lineage>
</organism>
<dbReference type="InterPro" id="IPR001245">
    <property type="entry name" value="Ser-Thr/Tyr_kinase_cat_dom"/>
</dbReference>
<feature type="compositionally biased region" description="Basic residues" evidence="4">
    <location>
        <begin position="755"/>
        <end position="764"/>
    </location>
</feature>
<reference evidence="6" key="1">
    <citation type="journal article" date="2008" name="Nature">
        <title>The amphioxus genome and the evolution of the chordate karyotype.</title>
        <authorList>
            <consortium name="US DOE Joint Genome Institute (JGI-PGF)"/>
            <person name="Putnam N.H."/>
            <person name="Butts T."/>
            <person name="Ferrier D.E.K."/>
            <person name="Furlong R.F."/>
            <person name="Hellsten U."/>
            <person name="Kawashima T."/>
            <person name="Robinson-Rechavi M."/>
            <person name="Shoguchi E."/>
            <person name="Terry A."/>
            <person name="Yu J.-K."/>
            <person name="Benito-Gutierrez E.L."/>
            <person name="Dubchak I."/>
            <person name="Garcia-Fernandez J."/>
            <person name="Gibson-Brown J.J."/>
            <person name="Grigoriev I.V."/>
            <person name="Horton A.C."/>
            <person name="de Jong P.J."/>
            <person name="Jurka J."/>
            <person name="Kapitonov V.V."/>
            <person name="Kohara Y."/>
            <person name="Kuroki Y."/>
            <person name="Lindquist E."/>
            <person name="Lucas S."/>
            <person name="Osoegawa K."/>
            <person name="Pennacchio L.A."/>
            <person name="Salamov A.A."/>
            <person name="Satou Y."/>
            <person name="Sauka-Spengler T."/>
            <person name="Schmutz J."/>
            <person name="Shin-I T."/>
            <person name="Toyoda A."/>
            <person name="Bronner-Fraser M."/>
            <person name="Fujiyama A."/>
            <person name="Holland L.Z."/>
            <person name="Holland P.W.H."/>
            <person name="Satoh N."/>
            <person name="Rokhsar D.S."/>
        </authorList>
    </citation>
    <scope>NUCLEOTIDE SEQUENCE [LARGE SCALE GENOMIC DNA]</scope>
    <source>
        <strain evidence="6">S238N-H82</strain>
        <tissue evidence="6">Testes</tissue>
    </source>
</reference>
<dbReference type="InterPro" id="IPR011009">
    <property type="entry name" value="Kinase-like_dom_sf"/>
</dbReference>
<dbReference type="SUPFAM" id="SSF56112">
    <property type="entry name" value="Protein kinase-like (PK-like)"/>
    <property type="match status" value="2"/>
</dbReference>
<dbReference type="PROSITE" id="PS00107">
    <property type="entry name" value="PROTEIN_KINASE_ATP"/>
    <property type="match status" value="2"/>
</dbReference>
<gene>
    <name evidence="6" type="ORF">BRAFLDRAFT_122516</name>
</gene>
<dbReference type="InParanoid" id="C3XTU5"/>
<evidence type="ECO:0000256" key="3">
    <source>
        <dbReference type="PROSITE-ProRule" id="PRU10141"/>
    </source>
</evidence>
<feature type="compositionally biased region" description="Basic and acidic residues" evidence="4">
    <location>
        <begin position="702"/>
        <end position="735"/>
    </location>
</feature>
<evidence type="ECO:0000256" key="2">
    <source>
        <dbReference type="ARBA" id="ARBA00022840"/>
    </source>
</evidence>